<keyword evidence="7" id="KW-0413">Isomerase</keyword>
<dbReference type="RefSeq" id="WP_089713441.1">
    <property type="nucleotide sequence ID" value="NZ_FMAR01000010.1"/>
</dbReference>
<dbReference type="InterPro" id="IPR036249">
    <property type="entry name" value="Thioredoxin-like_sf"/>
</dbReference>
<keyword evidence="3" id="KW-1015">Disulfide bond</keyword>
<feature type="domain" description="Thioredoxin" evidence="6">
    <location>
        <begin position="358"/>
        <end position="501"/>
    </location>
</feature>
<dbReference type="SUPFAM" id="SSF48452">
    <property type="entry name" value="TPR-like"/>
    <property type="match status" value="1"/>
</dbReference>
<dbReference type="GO" id="GO:0016853">
    <property type="term" value="F:isomerase activity"/>
    <property type="evidence" value="ECO:0007669"/>
    <property type="project" value="UniProtKB-KW"/>
</dbReference>
<evidence type="ECO:0000313" key="7">
    <source>
        <dbReference type="EMBL" id="SCC48552.1"/>
    </source>
</evidence>
<keyword evidence="4" id="KW-0676">Redox-active center</keyword>
<dbReference type="SUPFAM" id="SSF52833">
    <property type="entry name" value="Thioredoxin-like"/>
    <property type="match status" value="1"/>
</dbReference>
<dbReference type="PANTHER" id="PTHR42852:SF6">
    <property type="entry name" value="THIOL:DISULFIDE INTERCHANGE PROTEIN DSBE"/>
    <property type="match status" value="1"/>
</dbReference>
<evidence type="ECO:0000256" key="4">
    <source>
        <dbReference type="ARBA" id="ARBA00023284"/>
    </source>
</evidence>
<evidence type="ECO:0000256" key="1">
    <source>
        <dbReference type="ARBA" id="ARBA00004196"/>
    </source>
</evidence>
<dbReference type="InterPro" id="IPR011990">
    <property type="entry name" value="TPR-like_helical_dom_sf"/>
</dbReference>
<dbReference type="PROSITE" id="PS00194">
    <property type="entry name" value="THIOREDOXIN_1"/>
    <property type="match status" value="1"/>
</dbReference>
<dbReference type="InterPro" id="IPR050553">
    <property type="entry name" value="Thioredoxin_ResA/DsbE_sf"/>
</dbReference>
<evidence type="ECO:0000313" key="8">
    <source>
        <dbReference type="Proteomes" id="UP000242818"/>
    </source>
</evidence>
<dbReference type="Gene3D" id="1.25.40.10">
    <property type="entry name" value="Tetratricopeptide repeat domain"/>
    <property type="match status" value="1"/>
</dbReference>
<gene>
    <name evidence="7" type="ORF">GA0116948_110110</name>
</gene>
<dbReference type="Proteomes" id="UP000242818">
    <property type="component" value="Unassembled WGS sequence"/>
</dbReference>
<evidence type="ECO:0000256" key="2">
    <source>
        <dbReference type="ARBA" id="ARBA00022748"/>
    </source>
</evidence>
<dbReference type="EMBL" id="FMAR01000010">
    <property type="protein sequence ID" value="SCC48552.1"/>
    <property type="molecule type" value="Genomic_DNA"/>
</dbReference>
<feature type="signal peptide" evidence="5">
    <location>
        <begin position="1"/>
        <end position="24"/>
    </location>
</feature>
<keyword evidence="5" id="KW-0732">Signal</keyword>
<sequence length="504" mass="56152">MKKYYLIVIATALLLGGAMDNAYAQSTRTPAPDKDSLNKLIAAVQQMPDSLKAHEAYLAAAGLNAASEAQYKKWIAQFPNNATVLFAIGEAFADQESPKARPYLLKAVALQPKMADAWGKLWIDAERWGDFKGGQQYLEKAKNADTNNVQYAFYYANSFRDTDTARFRTLSLEVASRFPNNTRGAQSLYWLANYTIDTLEKIKIYEQLKNSYSPLTDSWSAAGTNDYYELLLKRDPAKAVSLATSIAQMKTDGAPNKWDDKVILAQKLQRTQSLPGDSALAVLSTIKVSRYSPIKDQLILLKAKANASLGRIDIAYDSLITAFFKSPSLELHNGIVQYGAQLGKNKEQVIAELYQRLVAQAQPATPFTLKRYLTPGNASLSDFKGKVVLLTYWFPGCGPCRGEFPHFQHVIDQYKDKAVAYVGINIESEQNDYVRSFMKQSGYTFTPLEEIKDRVKGNLNNGGAAPVNFLIDQQGRVVFSNFRINKDNEPLLNAMIDLLLTHPA</sequence>
<dbReference type="InterPro" id="IPR013740">
    <property type="entry name" value="Redoxin"/>
</dbReference>
<proteinExistence type="predicted"/>
<dbReference type="PANTHER" id="PTHR42852">
    <property type="entry name" value="THIOL:DISULFIDE INTERCHANGE PROTEIN DSBE"/>
    <property type="match status" value="1"/>
</dbReference>
<evidence type="ECO:0000259" key="6">
    <source>
        <dbReference type="PROSITE" id="PS51352"/>
    </source>
</evidence>
<accession>A0A1C4EYB9</accession>
<dbReference type="InterPro" id="IPR017937">
    <property type="entry name" value="Thioredoxin_CS"/>
</dbReference>
<evidence type="ECO:0000256" key="3">
    <source>
        <dbReference type="ARBA" id="ARBA00023157"/>
    </source>
</evidence>
<feature type="chain" id="PRO_5008691460" evidence="5">
    <location>
        <begin position="25"/>
        <end position="504"/>
    </location>
</feature>
<dbReference type="GO" id="GO:0016491">
    <property type="term" value="F:oxidoreductase activity"/>
    <property type="evidence" value="ECO:0007669"/>
    <property type="project" value="InterPro"/>
</dbReference>
<dbReference type="OrthoDB" id="730498at2"/>
<keyword evidence="8" id="KW-1185">Reference proteome</keyword>
<dbReference type="CDD" id="cd02966">
    <property type="entry name" value="TlpA_like_family"/>
    <property type="match status" value="1"/>
</dbReference>
<protein>
    <submittedName>
        <fullName evidence="7">Thiol-disulfide isomerase or thioredoxin</fullName>
    </submittedName>
</protein>
<dbReference type="STRING" id="1335309.GA0116948_110110"/>
<dbReference type="AlphaFoldDB" id="A0A1C4EYB9"/>
<dbReference type="GO" id="GO:0030313">
    <property type="term" value="C:cell envelope"/>
    <property type="evidence" value="ECO:0007669"/>
    <property type="project" value="UniProtKB-SubCell"/>
</dbReference>
<comment type="subcellular location">
    <subcellularLocation>
        <location evidence="1">Cell envelope</location>
    </subcellularLocation>
</comment>
<organism evidence="7 8">
    <name type="scientific">Chitinophaga costaii</name>
    <dbReference type="NCBI Taxonomy" id="1335309"/>
    <lineage>
        <taxon>Bacteria</taxon>
        <taxon>Pseudomonadati</taxon>
        <taxon>Bacteroidota</taxon>
        <taxon>Chitinophagia</taxon>
        <taxon>Chitinophagales</taxon>
        <taxon>Chitinophagaceae</taxon>
        <taxon>Chitinophaga</taxon>
    </lineage>
</organism>
<dbReference type="GO" id="GO:0006950">
    <property type="term" value="P:response to stress"/>
    <property type="evidence" value="ECO:0007669"/>
    <property type="project" value="UniProtKB-ARBA"/>
</dbReference>
<evidence type="ECO:0000256" key="5">
    <source>
        <dbReference type="SAM" id="SignalP"/>
    </source>
</evidence>
<dbReference type="Gene3D" id="3.40.30.10">
    <property type="entry name" value="Glutaredoxin"/>
    <property type="match status" value="1"/>
</dbReference>
<name>A0A1C4EYB9_9BACT</name>
<dbReference type="Pfam" id="PF08534">
    <property type="entry name" value="Redoxin"/>
    <property type="match status" value="1"/>
</dbReference>
<reference evidence="7 8" key="1">
    <citation type="submission" date="2016-08" db="EMBL/GenBank/DDBJ databases">
        <authorList>
            <person name="Seilhamer J.J."/>
        </authorList>
    </citation>
    <scope>NUCLEOTIDE SEQUENCE [LARGE SCALE GENOMIC DNA]</scope>
    <source>
        <strain evidence="7 8">A37T2</strain>
    </source>
</reference>
<keyword evidence="2" id="KW-0201">Cytochrome c-type biogenesis</keyword>
<dbReference type="PROSITE" id="PS51352">
    <property type="entry name" value="THIOREDOXIN_2"/>
    <property type="match status" value="1"/>
</dbReference>
<dbReference type="GO" id="GO:0017004">
    <property type="term" value="P:cytochrome complex assembly"/>
    <property type="evidence" value="ECO:0007669"/>
    <property type="project" value="UniProtKB-KW"/>
</dbReference>
<dbReference type="InterPro" id="IPR013766">
    <property type="entry name" value="Thioredoxin_domain"/>
</dbReference>